<comment type="caution">
    <text evidence="2">The sequence shown here is derived from an EMBL/GenBank/DDBJ whole genome shotgun (WGS) entry which is preliminary data.</text>
</comment>
<evidence type="ECO:0000313" key="3">
    <source>
        <dbReference type="Proteomes" id="UP000789390"/>
    </source>
</evidence>
<reference evidence="2" key="1">
    <citation type="submission" date="2021-11" db="EMBL/GenBank/DDBJ databases">
        <authorList>
            <person name="Schell T."/>
        </authorList>
    </citation>
    <scope>NUCLEOTIDE SEQUENCE</scope>
    <source>
        <strain evidence="2">M5</strain>
    </source>
</reference>
<evidence type="ECO:0000313" key="2">
    <source>
        <dbReference type="EMBL" id="CAH0111385.1"/>
    </source>
</evidence>
<proteinExistence type="predicted"/>
<dbReference type="Gene3D" id="2.60.120.260">
    <property type="entry name" value="Galactose-binding domain-like"/>
    <property type="match status" value="1"/>
</dbReference>
<dbReference type="EMBL" id="CAKKLH010000314">
    <property type="protein sequence ID" value="CAH0111385.1"/>
    <property type="molecule type" value="Genomic_DNA"/>
</dbReference>
<organism evidence="2 3">
    <name type="scientific">Daphnia galeata</name>
    <dbReference type="NCBI Taxonomy" id="27404"/>
    <lineage>
        <taxon>Eukaryota</taxon>
        <taxon>Metazoa</taxon>
        <taxon>Ecdysozoa</taxon>
        <taxon>Arthropoda</taxon>
        <taxon>Crustacea</taxon>
        <taxon>Branchiopoda</taxon>
        <taxon>Diplostraca</taxon>
        <taxon>Cladocera</taxon>
        <taxon>Anomopoda</taxon>
        <taxon>Daphniidae</taxon>
        <taxon>Daphnia</taxon>
    </lineage>
</organism>
<dbReference type="Pfam" id="PF00754">
    <property type="entry name" value="F5_F8_type_C"/>
    <property type="match status" value="1"/>
</dbReference>
<keyword evidence="3" id="KW-1185">Reference proteome</keyword>
<dbReference type="InterPro" id="IPR000421">
    <property type="entry name" value="FA58C"/>
</dbReference>
<sequence>MTLIPSKDLTARVSSVLGRETKSYGKQFLFDGCDQTCWNSDEGTPQWVMVQFAKPTAVTKFEIQFQGGFAAKSICLQRTSTDSEITKLETIKTYYPEDINSIQSFSIPDNLLLLTDNLKFLFPEGTDTYGRIIVYKLNLYQKL</sequence>
<name>A0A8J2S657_9CRUS</name>
<accession>A0A8J2S657</accession>
<gene>
    <name evidence="2" type="ORF">DGAL_LOCUS15030</name>
</gene>
<dbReference type="Proteomes" id="UP000789390">
    <property type="component" value="Unassembled WGS sequence"/>
</dbReference>
<feature type="domain" description="F5/8 type C" evidence="1">
    <location>
        <begin position="14"/>
        <end position="90"/>
    </location>
</feature>
<dbReference type="OrthoDB" id="10250488at2759"/>
<evidence type="ECO:0000259" key="1">
    <source>
        <dbReference type="Pfam" id="PF00754"/>
    </source>
</evidence>
<dbReference type="SUPFAM" id="SSF49785">
    <property type="entry name" value="Galactose-binding domain-like"/>
    <property type="match status" value="1"/>
</dbReference>
<protein>
    <recommendedName>
        <fullName evidence="1">F5/8 type C domain-containing protein</fullName>
    </recommendedName>
</protein>
<dbReference type="AlphaFoldDB" id="A0A8J2S657"/>
<dbReference type="InterPro" id="IPR008979">
    <property type="entry name" value="Galactose-bd-like_sf"/>
</dbReference>